<feature type="compositionally biased region" description="Low complexity" evidence="13">
    <location>
        <begin position="1525"/>
        <end position="1538"/>
    </location>
</feature>
<feature type="domain" description="RRM" evidence="14">
    <location>
        <begin position="1604"/>
        <end position="1680"/>
    </location>
</feature>
<feature type="region of interest" description="Disordered" evidence="13">
    <location>
        <begin position="426"/>
        <end position="626"/>
    </location>
</feature>
<evidence type="ECO:0000256" key="9">
    <source>
        <dbReference type="ARBA" id="ARBA00063598"/>
    </source>
</evidence>
<keyword evidence="4" id="KW-0805">Transcription regulation</keyword>
<feature type="compositionally biased region" description="Basic residues" evidence="13">
    <location>
        <begin position="1515"/>
        <end position="1524"/>
    </location>
</feature>
<dbReference type="EMBL" id="JAUNZN010000005">
    <property type="protein sequence ID" value="KAK4821526.1"/>
    <property type="molecule type" value="Genomic_DNA"/>
</dbReference>
<dbReference type="GO" id="GO:0003723">
    <property type="term" value="F:RNA binding"/>
    <property type="evidence" value="ECO:0007669"/>
    <property type="project" value="UniProtKB-UniRule"/>
</dbReference>
<feature type="compositionally biased region" description="Pro residues" evidence="13">
    <location>
        <begin position="979"/>
        <end position="988"/>
    </location>
</feature>
<feature type="compositionally biased region" description="Low complexity" evidence="13">
    <location>
        <begin position="795"/>
        <end position="813"/>
    </location>
</feature>
<dbReference type="PROSITE" id="PS50102">
    <property type="entry name" value="RRM"/>
    <property type="match status" value="1"/>
</dbReference>
<dbReference type="Pfam" id="PF00076">
    <property type="entry name" value="RRM_1"/>
    <property type="match status" value="1"/>
</dbReference>
<dbReference type="InterPro" id="IPR035979">
    <property type="entry name" value="RBD_domain_sf"/>
</dbReference>
<dbReference type="GO" id="GO:0045944">
    <property type="term" value="P:positive regulation of transcription by RNA polymerase II"/>
    <property type="evidence" value="ECO:0007669"/>
    <property type="project" value="TreeGrafter"/>
</dbReference>
<feature type="region of interest" description="Disordered" evidence="13">
    <location>
        <begin position="968"/>
        <end position="1180"/>
    </location>
</feature>
<feature type="compositionally biased region" description="Polar residues" evidence="13">
    <location>
        <begin position="1411"/>
        <end position="1427"/>
    </location>
</feature>
<evidence type="ECO:0000256" key="2">
    <source>
        <dbReference type="ARBA" id="ARBA00022553"/>
    </source>
</evidence>
<reference evidence="15 16" key="1">
    <citation type="journal article" date="2023" name="J. Hered.">
        <title>Chromosome-level genome of the wood stork (Mycteria americana) provides insight into avian chromosome evolution.</title>
        <authorList>
            <person name="Flamio R. Jr."/>
            <person name="Ramstad K.M."/>
        </authorList>
    </citation>
    <scope>NUCLEOTIDE SEQUENCE [LARGE SCALE GENOMIC DNA]</scope>
    <source>
        <strain evidence="15">JAX WOST 10</strain>
    </source>
</reference>
<feature type="compositionally biased region" description="Low complexity" evidence="13">
    <location>
        <begin position="1481"/>
        <end position="1510"/>
    </location>
</feature>
<dbReference type="CDD" id="cd12624">
    <property type="entry name" value="RRM_PRC"/>
    <property type="match status" value="1"/>
</dbReference>
<dbReference type="PANTHER" id="PTHR15528:SF5">
    <property type="entry name" value="PEROXISOME PROLIFERATOR-ACTIVATED RECEPTOR GAMMA COACTIVATOR-RELATED PROTEIN 1"/>
    <property type="match status" value="1"/>
</dbReference>
<evidence type="ECO:0000256" key="13">
    <source>
        <dbReference type="SAM" id="MobiDB-lite"/>
    </source>
</evidence>
<feature type="compositionally biased region" description="Basic and acidic residues" evidence="13">
    <location>
        <begin position="586"/>
        <end position="595"/>
    </location>
</feature>
<evidence type="ECO:0000256" key="3">
    <source>
        <dbReference type="ARBA" id="ARBA00022884"/>
    </source>
</evidence>
<feature type="region of interest" description="Disordered" evidence="13">
    <location>
        <begin position="639"/>
        <end position="818"/>
    </location>
</feature>
<dbReference type="Proteomes" id="UP001333110">
    <property type="component" value="Unassembled WGS sequence"/>
</dbReference>
<dbReference type="SUPFAM" id="SSF54928">
    <property type="entry name" value="RNA-binding domain, RBD"/>
    <property type="match status" value="1"/>
</dbReference>
<comment type="subcellular location">
    <subcellularLocation>
        <location evidence="1">Nucleus</location>
    </subcellularLocation>
</comment>
<keyword evidence="5" id="KW-0010">Activator</keyword>
<feature type="compositionally biased region" description="Low complexity" evidence="13">
    <location>
        <begin position="1545"/>
        <end position="1568"/>
    </location>
</feature>
<gene>
    <name evidence="15" type="ORF">QYF61_021929</name>
</gene>
<keyword evidence="2" id="KW-0597">Phosphoprotein</keyword>
<dbReference type="SMART" id="SM00360">
    <property type="entry name" value="RRM"/>
    <property type="match status" value="1"/>
</dbReference>
<evidence type="ECO:0000259" key="14">
    <source>
        <dbReference type="PROSITE" id="PS50102"/>
    </source>
</evidence>
<dbReference type="PANTHER" id="PTHR15528">
    <property type="entry name" value="PEROXISOME PROLIFERATOR ACTIVATED RECEPTOR GAMMA COACTIVATOR 1 PGC-1 -RELATED"/>
    <property type="match status" value="1"/>
</dbReference>
<feature type="compositionally biased region" description="Basic and acidic residues" evidence="13">
    <location>
        <begin position="462"/>
        <end position="474"/>
    </location>
</feature>
<evidence type="ECO:0000256" key="12">
    <source>
        <dbReference type="PROSITE-ProRule" id="PRU00176"/>
    </source>
</evidence>
<feature type="compositionally biased region" description="Low complexity" evidence="13">
    <location>
        <begin position="1031"/>
        <end position="1043"/>
    </location>
</feature>
<feature type="region of interest" description="Disordered" evidence="13">
    <location>
        <begin position="1411"/>
        <end position="1588"/>
    </location>
</feature>
<keyword evidence="16" id="KW-1185">Reference proteome</keyword>
<feature type="compositionally biased region" description="Basic residues" evidence="13">
    <location>
        <begin position="1569"/>
        <end position="1579"/>
    </location>
</feature>
<feature type="region of interest" description="Disordered" evidence="13">
    <location>
        <begin position="290"/>
        <end position="337"/>
    </location>
</feature>
<evidence type="ECO:0000256" key="5">
    <source>
        <dbReference type="ARBA" id="ARBA00023159"/>
    </source>
</evidence>
<comment type="function">
    <text evidence="8">Acts as a coactivator during transcriptional activation of nuclear genes related to mitochondrial biogenesis and cell growth. Involved in the transcription coactivation of CREB and NRF1 target genes.</text>
</comment>
<evidence type="ECO:0000313" key="15">
    <source>
        <dbReference type="EMBL" id="KAK4821526.1"/>
    </source>
</evidence>
<feature type="compositionally biased region" description="Polar residues" evidence="13">
    <location>
        <begin position="1339"/>
        <end position="1348"/>
    </location>
</feature>
<keyword evidence="3 12" id="KW-0694">RNA-binding</keyword>
<evidence type="ECO:0000256" key="1">
    <source>
        <dbReference type="ARBA" id="ARBA00004123"/>
    </source>
</evidence>
<evidence type="ECO:0000256" key="10">
    <source>
        <dbReference type="ARBA" id="ARBA00071304"/>
    </source>
</evidence>
<dbReference type="FunFam" id="3.30.70.330:FF:000199">
    <property type="entry name" value="Putative peroxisome proliferator-activated receptor gamma coactivator-related protein 1"/>
    <property type="match status" value="1"/>
</dbReference>
<dbReference type="GO" id="GO:0003712">
    <property type="term" value="F:transcription coregulator activity"/>
    <property type="evidence" value="ECO:0007669"/>
    <property type="project" value="InterPro"/>
</dbReference>
<dbReference type="InterPro" id="IPR034605">
    <property type="entry name" value="PGC-1"/>
</dbReference>
<feature type="compositionally biased region" description="Basic and acidic residues" evidence="13">
    <location>
        <begin position="1204"/>
        <end position="1225"/>
    </location>
</feature>
<comment type="subunit">
    <text evidence="9">Interacts with CREB1 and NRF1.</text>
</comment>
<dbReference type="InterPro" id="IPR000504">
    <property type="entry name" value="RRM_dom"/>
</dbReference>
<evidence type="ECO:0000256" key="11">
    <source>
        <dbReference type="ARBA" id="ARBA00079467"/>
    </source>
</evidence>
<feature type="compositionally biased region" description="Basic residues" evidence="13">
    <location>
        <begin position="1451"/>
        <end position="1460"/>
    </location>
</feature>
<dbReference type="Gene3D" id="3.30.70.330">
    <property type="match status" value="1"/>
</dbReference>
<name>A0AAN7P2X7_MYCAM</name>
<evidence type="ECO:0000256" key="8">
    <source>
        <dbReference type="ARBA" id="ARBA00058682"/>
    </source>
</evidence>
<comment type="caution">
    <text evidence="15">The sequence shown here is derived from an EMBL/GenBank/DDBJ whole genome shotgun (WGS) entry which is preliminary data.</text>
</comment>
<evidence type="ECO:0000313" key="16">
    <source>
        <dbReference type="Proteomes" id="UP001333110"/>
    </source>
</evidence>
<feature type="compositionally biased region" description="Basic and acidic residues" evidence="13">
    <location>
        <begin position="715"/>
        <end position="731"/>
    </location>
</feature>
<dbReference type="InterPro" id="IPR012677">
    <property type="entry name" value="Nucleotide-bd_a/b_plait_sf"/>
</dbReference>
<organism evidence="15 16">
    <name type="scientific">Mycteria americana</name>
    <name type="common">Wood stork</name>
    <dbReference type="NCBI Taxonomy" id="33587"/>
    <lineage>
        <taxon>Eukaryota</taxon>
        <taxon>Metazoa</taxon>
        <taxon>Chordata</taxon>
        <taxon>Craniata</taxon>
        <taxon>Vertebrata</taxon>
        <taxon>Euteleostomi</taxon>
        <taxon>Archelosauria</taxon>
        <taxon>Archosauria</taxon>
        <taxon>Dinosauria</taxon>
        <taxon>Saurischia</taxon>
        <taxon>Theropoda</taxon>
        <taxon>Coelurosauria</taxon>
        <taxon>Aves</taxon>
        <taxon>Neognathae</taxon>
        <taxon>Neoaves</taxon>
        <taxon>Aequornithes</taxon>
        <taxon>Ciconiiformes</taxon>
        <taxon>Ciconiidae</taxon>
        <taxon>Mycteria</taxon>
    </lineage>
</organism>
<dbReference type="GO" id="GO:0005634">
    <property type="term" value="C:nucleus"/>
    <property type="evidence" value="ECO:0007669"/>
    <property type="project" value="UniProtKB-SubCell"/>
</dbReference>
<feature type="region of interest" description="Disordered" evidence="13">
    <location>
        <begin position="1204"/>
        <end position="1397"/>
    </location>
</feature>
<keyword evidence="6" id="KW-0804">Transcription</keyword>
<evidence type="ECO:0000256" key="6">
    <source>
        <dbReference type="ARBA" id="ARBA00023163"/>
    </source>
</evidence>
<accession>A0AAN7P2X7</accession>
<sequence length="1725" mass="182582">MKAAQGFVRWGGLARTSPEKQGRKVPGAIFRPAVRQCPACPRCAFWGAGGAAVSLAAVRSAGCWEPACFAEEISAGRGALQSVYLAPRAPRQCFSLEEDDLNLTSLDAETILEAEEILGTMQNYLDSSVISIIEDLSLSEVGAHAREAAAGLAPAVAWVGVAAALPMAGSCGRARPPLPLQQSKACLDAQNELSLLTAITEILDSTDDETLSPFDTIMDVELLTSPRERENPSFQKFLSLSRPSLECESPALEQPKALRPLSSSSSISVVGKTDTDLAWDRATHGLEDPALPKKQVCSTPRVERKLGRHRAREQPLPQRSDGEEEEEEASLSTELDSSMEAAEFCVSGAEAVPEEREDPCIINTGDVSLSELVKSMHPYCLPTFTVCLDPETEPVAKELLSGPVLLEIVPGEGESMEIPVVLQPLAPSFPDQEPQLLGAGEDTGESVPEDREELPGAPAQENRIEEEKEEKPPGKEPSCTTPESTSPPETAAPRAWSPGSISQRSAEAPAGSKCEGTEKGRGRERARKSRKKKAEEDQSEQARPGRDCVAHRLRSAGSGQPPGQPPTSRRRAARPSVQVSDFLARQLERARKEGQMELQAERVPWPRGRPRSMAGASLPKKAQQELQKELVPEMVRVGPEKAETMVPPEKTAPNAEEPPAAVRLIPADQAEGEGDARLAAEEGSGVSDAASPLSERGVGLEPPQSLPAAEPSEGLPKEAKPKALSLREYRIRMLHRQPSPGSRKDGEKQVASKWPSIPEPPTELAEIPCLVSPVRPAAEAAGAQKSPEKPASPTAVPSPAGKAPAAPASAPAPATAPPPPSTPMPFVVPNVPPAAGAAPAGMPPASAGAYALYPPVPSWPCFSPQPVGCHGLPPPPSTGSPSTFHMVPGLPPPAMAWPPPAVPPPPPFGPGGPYAPVGWAPPSYWPGIPMPPPVPPLAYGDPGAALQGTATFPAGGHPSTALLHGQPPAAPALSCLEPPAFPVQPPATPASETGAAGGPARPATSRVSDPRRQARLAGESSLPKAPPAPAQPLAAPSAAAAQPGRVPPAAPAQHTAAPQAAPAQPPEEPQAATPIQLPKAPPAAICCPAEVSPAAGPVGESPGTHPVDEAAGPGKGAVEKALPEPKAAAGQEPPGHKSTSQAAAPPPKAGRESSLPTKAPAARPWRHQPLLSTAQPRDSSKDIVQAFISEIGIEATDLSSLLEQFEKSEAKKEEAPVQPPEDRRPAGSSGPETQQDRKPPDSLQASELANVAGLTPPATPPHQLWKPLPAVSLLAKAKSPGSAPQEGPQKVAKLTKAKLLPQSKLQGKSPAPAPAGSAPSHVCSGDHDYCIPGAARPESNGSSGTQPPTEGGSRWNVKHHRDITIKPISSLTKRTLDQPKPTPPAPATTVGPSQEPLATACLAPLDYRTSVPNKATTGCSSPPTSVLLSPAASPCRDQEMRTPSAQPSHAAAKRSLRCYRRPQDSPSPPAGSWRAGRSRASRSFSSSSDGASESSSSSSSSSSRSRSRSFSPPPKRWRRYRSRCSHSSSSRSSCGSCGRSRDRSSSSSSASSYSSRSTSRSQSRSRSPSPRRRSNRRRRYSYDAQDHYQRQRILQKERAIEERRVVFIGKIPSRMTRSELRHRFSVFGDIEECTLHFRSEGDNYGFVTYRYAEEAFAAIESGHKLRRPDEQPFDLCFGGRRQFCRRNYADLDSNREDFDPAPVKSKFDSLDFDTLLRQAQRSLRR</sequence>
<proteinExistence type="predicted"/>
<dbReference type="InterPro" id="IPR034834">
    <property type="entry name" value="PRC_RRM"/>
</dbReference>
<evidence type="ECO:0000256" key="7">
    <source>
        <dbReference type="ARBA" id="ARBA00023242"/>
    </source>
</evidence>
<protein>
    <recommendedName>
        <fullName evidence="10">Peroxisome proliferator-activated receptor gamma coactivator-related protein 1</fullName>
    </recommendedName>
    <alternativeName>
        <fullName evidence="11">PGC-1-related coactivator</fullName>
    </alternativeName>
</protein>
<keyword evidence="7" id="KW-0539">Nucleus</keyword>
<evidence type="ECO:0000256" key="4">
    <source>
        <dbReference type="ARBA" id="ARBA00023015"/>
    </source>
</evidence>
<feature type="compositionally biased region" description="Low complexity" evidence="13">
    <location>
        <begin position="476"/>
        <end position="489"/>
    </location>
</feature>
<feature type="compositionally biased region" description="Low complexity" evidence="13">
    <location>
        <begin position="1051"/>
        <end position="1062"/>
    </location>
</feature>